<feature type="domain" description="HAT C-terminal dimerisation" evidence="2">
    <location>
        <begin position="259"/>
        <end position="341"/>
    </location>
</feature>
<accession>A0AAW2LFL5</accession>
<comment type="caution">
    <text evidence="4">The sequence shown here is derived from an EMBL/GenBank/DDBJ whole genome shotgun (WGS) entry which is preliminary data.</text>
</comment>
<evidence type="ECO:0000256" key="1">
    <source>
        <dbReference type="SAM" id="MobiDB-lite"/>
    </source>
</evidence>
<organism evidence="4">
    <name type="scientific">Sesamum angustifolium</name>
    <dbReference type="NCBI Taxonomy" id="2727405"/>
    <lineage>
        <taxon>Eukaryota</taxon>
        <taxon>Viridiplantae</taxon>
        <taxon>Streptophyta</taxon>
        <taxon>Embryophyta</taxon>
        <taxon>Tracheophyta</taxon>
        <taxon>Spermatophyta</taxon>
        <taxon>Magnoliopsida</taxon>
        <taxon>eudicotyledons</taxon>
        <taxon>Gunneridae</taxon>
        <taxon>Pentapetalae</taxon>
        <taxon>asterids</taxon>
        <taxon>lamiids</taxon>
        <taxon>Lamiales</taxon>
        <taxon>Pedaliaceae</taxon>
        <taxon>Sesamum</taxon>
    </lineage>
</organism>
<dbReference type="InterPro" id="IPR025525">
    <property type="entry name" value="hAT-like_transposase_RNase-H"/>
</dbReference>
<proteinExistence type="predicted"/>
<feature type="compositionally biased region" description="Gly residues" evidence="1">
    <location>
        <begin position="1"/>
        <end position="12"/>
    </location>
</feature>
<dbReference type="Pfam" id="PF14372">
    <property type="entry name" value="hAT-like_RNase-H"/>
    <property type="match status" value="1"/>
</dbReference>
<dbReference type="InterPro" id="IPR008906">
    <property type="entry name" value="HATC_C_dom"/>
</dbReference>
<name>A0AAW2LFL5_9LAMI</name>
<evidence type="ECO:0000313" key="4">
    <source>
        <dbReference type="EMBL" id="KAL0317397.1"/>
    </source>
</evidence>
<reference evidence="4" key="2">
    <citation type="journal article" date="2024" name="Plant">
        <title>Genomic evolution and insights into agronomic trait innovations of Sesamum species.</title>
        <authorList>
            <person name="Miao H."/>
            <person name="Wang L."/>
            <person name="Qu L."/>
            <person name="Liu H."/>
            <person name="Sun Y."/>
            <person name="Le M."/>
            <person name="Wang Q."/>
            <person name="Wei S."/>
            <person name="Zheng Y."/>
            <person name="Lin W."/>
            <person name="Duan Y."/>
            <person name="Cao H."/>
            <person name="Xiong S."/>
            <person name="Wang X."/>
            <person name="Wei L."/>
            <person name="Li C."/>
            <person name="Ma Q."/>
            <person name="Ju M."/>
            <person name="Zhao R."/>
            <person name="Li G."/>
            <person name="Mu C."/>
            <person name="Tian Q."/>
            <person name="Mei H."/>
            <person name="Zhang T."/>
            <person name="Gao T."/>
            <person name="Zhang H."/>
        </authorList>
    </citation>
    <scope>NUCLEOTIDE SEQUENCE</scope>
    <source>
        <strain evidence="4">G01</strain>
    </source>
</reference>
<dbReference type="AlphaFoldDB" id="A0AAW2LFL5"/>
<feature type="compositionally biased region" description="Basic and acidic residues" evidence="1">
    <location>
        <begin position="47"/>
        <end position="61"/>
    </location>
</feature>
<sequence length="362" mass="40484">MGGGGRLSGGVSGEEVVRASVPERWPRSYCAEDSAAARNSPQRRAARRTEAQRGRAGAEQRVKRRGTAPGGARSSAWSGAAPAARGKGGVVGRRRDVAGAVHECLQIFYEATHHFSGRKYPTSNVFSLDVCEIHLKMIEWEKSDYDYVRRMVSRMKQKFEKYLDECCLVLAIAVIFDPRFKLDLVEYFYSRIYGILARSYIQRVRDKLVNMFIDYRGSFAISVNESNVMSSSGAETCVSLRDFDRWCYESRVSNNQKSELESYLEKARFSRAGTFNILDWWKTNSPRLLVLVKIALDILAAPSTTVASEAAFSVGGRIIDESRACFLADAEEALVVVDDWMGSIPERIVLNMESFGTQADKA</sequence>
<dbReference type="EMBL" id="JACGWK010000014">
    <property type="protein sequence ID" value="KAL0317397.1"/>
    <property type="molecule type" value="Genomic_DNA"/>
</dbReference>
<dbReference type="Pfam" id="PF05699">
    <property type="entry name" value="Dimer_Tnp_hAT"/>
    <property type="match status" value="1"/>
</dbReference>
<feature type="region of interest" description="Disordered" evidence="1">
    <location>
        <begin position="1"/>
        <end position="88"/>
    </location>
</feature>
<dbReference type="PANTHER" id="PTHR23272:SF184">
    <property type="entry name" value="OS03G0311250 PROTEIN"/>
    <property type="match status" value="1"/>
</dbReference>
<evidence type="ECO:0000259" key="3">
    <source>
        <dbReference type="Pfam" id="PF14372"/>
    </source>
</evidence>
<feature type="compositionally biased region" description="Low complexity" evidence="1">
    <location>
        <begin position="70"/>
        <end position="85"/>
    </location>
</feature>
<dbReference type="PANTHER" id="PTHR23272">
    <property type="entry name" value="BED FINGER-RELATED"/>
    <property type="match status" value="1"/>
</dbReference>
<evidence type="ECO:0000259" key="2">
    <source>
        <dbReference type="Pfam" id="PF05699"/>
    </source>
</evidence>
<reference evidence="4" key="1">
    <citation type="submission" date="2020-06" db="EMBL/GenBank/DDBJ databases">
        <authorList>
            <person name="Li T."/>
            <person name="Hu X."/>
            <person name="Zhang T."/>
            <person name="Song X."/>
            <person name="Zhang H."/>
            <person name="Dai N."/>
            <person name="Sheng W."/>
            <person name="Hou X."/>
            <person name="Wei L."/>
        </authorList>
    </citation>
    <scope>NUCLEOTIDE SEQUENCE</scope>
    <source>
        <strain evidence="4">G01</strain>
        <tissue evidence="4">Leaf</tissue>
    </source>
</reference>
<gene>
    <name evidence="4" type="ORF">Sangu_2154000</name>
</gene>
<protein>
    <submittedName>
        <fullName evidence="4">Zinc finger BED domain-containing protein RICESLEEPER 1</fullName>
    </submittedName>
</protein>
<dbReference type="GO" id="GO:0046983">
    <property type="term" value="F:protein dimerization activity"/>
    <property type="evidence" value="ECO:0007669"/>
    <property type="project" value="InterPro"/>
</dbReference>
<dbReference type="InterPro" id="IPR012337">
    <property type="entry name" value="RNaseH-like_sf"/>
</dbReference>
<dbReference type="SUPFAM" id="SSF53098">
    <property type="entry name" value="Ribonuclease H-like"/>
    <property type="match status" value="1"/>
</dbReference>
<feature type="domain" description="hAT-like transposase RNase-H fold" evidence="3">
    <location>
        <begin position="116"/>
        <end position="215"/>
    </location>
</feature>
<dbReference type="GO" id="GO:0003677">
    <property type="term" value="F:DNA binding"/>
    <property type="evidence" value="ECO:0007669"/>
    <property type="project" value="InterPro"/>
</dbReference>